<sequence length="1072" mass="118837">MRFSGKKVLLLGSGGLRIGQAGEFDYSGSQAIKALKEEGIHVVLANPNIATVQTDAHMADTLYLQPLNIEVITQIIKKEKPDGILLGFGGQTALNLGLALEKAGILAEHHVEVLGTQVRSIQQTEDRDLFKQALESIGIHTPRSICVTSVEAALAAAEEIGYPIMMRSGFSLGGLGSGKITNKGELTRRAKECFATVPQILIEEYLLGWKEFEYEIVRDADGNALTICNMENLDPMGIHTGESIVVAPAQTLSNRDHQHLRNMSIAIANHFTIVGECNIQFAVNPENGDYRVIEMNARLSRSSALASKATGYPLAFVAAKLGLGYLLHEIKNSVTQQTCAFFEPALDYVVVKIPRWDTHKLKAAERTIGTEMKSVGEVMSIGRSFPESLQKAVGMLNIGASCLSDYPHAIPDAKREIEFPTDRRLFALYQFFMSGGTVAEAQRLSNINFWFLSHIHAITEVEKRLAAEPLSPELLLHAKRMGFSDRAIGKLTKQSEEDVRMLRLSKQIVPYVKQIDTLAGEFAAQTNYLYLTYHAAEHDIEATPERPILVLGSGPYSIGSSVEFDWCAVNTSRSLRELGKKSILINSNPETVSTDYDESDRLYFEQLTLERVRDIADFEKAAGIIVSVGGQVANNLALPLAKTGYQLLGTSAQSIDNAEDREKFSALLNQLNIDQPAWQRVTSLENAKQFAEMIGYPVLIRPSYILSGSAMNVAYDERSLEQYLLEASLVSSEHPVVISKFILDAKELEVDGVADRGKIIIDAIAEHVENAGIHSGDATLVIPPQRLYLETIRKTKKITSQIVEALKITGPFNIQFIAKNNFIQVIECNLRASRSFPFVSKVTGYNFINIATRAMLGQHKPMIYETLELDYVAVKVPQFSYHRLKGANPVANVEMASTGEVACLGENLYEAYLRAWLATEQALPEKRILVSIADVHKAKLLPYLLQLEEQGWVFYSTSGTHAFLSKNGIGSYFVHKASEKSEPNIQTLIAQRKAELIINLPTANGINTLTDGYMIRRMAVDHHIPLITNLQIAQIMLQCLIDFKGKTPETVLSWQEYIQRHVPYQQSIRMIA</sequence>
<dbReference type="GO" id="GO:0004087">
    <property type="term" value="F:carbamoyl-phosphate synthase (ammonia) activity"/>
    <property type="evidence" value="ECO:0007669"/>
    <property type="project" value="UniProtKB-EC"/>
</dbReference>
<name>A0A370GC05_9COXI</name>
<evidence type="ECO:0000256" key="15">
    <source>
        <dbReference type="PROSITE-ProRule" id="PRU00409"/>
    </source>
</evidence>
<dbReference type="AlphaFoldDB" id="A0A370GC05"/>
<dbReference type="Gene3D" id="3.30.1490.20">
    <property type="entry name" value="ATP-grasp fold, A domain"/>
    <property type="match status" value="1"/>
</dbReference>
<evidence type="ECO:0000256" key="12">
    <source>
        <dbReference type="ARBA" id="ARBA00022975"/>
    </source>
</evidence>
<dbReference type="Gene3D" id="3.40.50.1380">
    <property type="entry name" value="Methylglyoxal synthase-like domain"/>
    <property type="match status" value="1"/>
</dbReference>
<evidence type="ECO:0000256" key="5">
    <source>
        <dbReference type="ARBA" id="ARBA00022598"/>
    </source>
</evidence>
<dbReference type="FunFam" id="3.30.470.20:FF:000001">
    <property type="entry name" value="Carbamoyl-phosphate synthase large chain"/>
    <property type="match status" value="1"/>
</dbReference>
<dbReference type="RefSeq" id="WP_114834942.1">
    <property type="nucleotide sequence ID" value="NZ_LR699114.1"/>
</dbReference>
<dbReference type="PRINTS" id="PR00098">
    <property type="entry name" value="CPSASE"/>
</dbReference>
<organism evidence="18 19">
    <name type="scientific">Aquicella lusitana</name>
    <dbReference type="NCBI Taxonomy" id="254246"/>
    <lineage>
        <taxon>Bacteria</taxon>
        <taxon>Pseudomonadati</taxon>
        <taxon>Pseudomonadota</taxon>
        <taxon>Gammaproteobacteria</taxon>
        <taxon>Legionellales</taxon>
        <taxon>Coxiellaceae</taxon>
        <taxon>Aquicella</taxon>
    </lineage>
</organism>
<proteinExistence type="inferred from homology"/>
<keyword evidence="13" id="KW-0464">Manganese</keyword>
<dbReference type="EMBL" id="QQAX01000020">
    <property type="protein sequence ID" value="RDI41308.1"/>
    <property type="molecule type" value="Genomic_DNA"/>
</dbReference>
<dbReference type="PANTHER" id="PTHR11405">
    <property type="entry name" value="CARBAMOYLTRANSFERASE FAMILY MEMBER"/>
    <property type="match status" value="1"/>
</dbReference>
<dbReference type="Pfam" id="PF02786">
    <property type="entry name" value="CPSase_L_D2"/>
    <property type="match status" value="2"/>
</dbReference>
<dbReference type="NCBIfam" id="NF003671">
    <property type="entry name" value="PRK05294.1"/>
    <property type="match status" value="1"/>
</dbReference>
<dbReference type="InterPro" id="IPR036897">
    <property type="entry name" value="CarbamoylP_synth_lsu_oligo_sf"/>
</dbReference>
<dbReference type="NCBIfam" id="TIGR01369">
    <property type="entry name" value="CPSaseII_lrg"/>
    <property type="match status" value="1"/>
</dbReference>
<dbReference type="PROSITE" id="PS50975">
    <property type="entry name" value="ATP_GRASP"/>
    <property type="match status" value="2"/>
</dbReference>
<evidence type="ECO:0000256" key="3">
    <source>
        <dbReference type="ARBA" id="ARBA00009799"/>
    </source>
</evidence>
<dbReference type="InterPro" id="IPR058047">
    <property type="entry name" value="CPSase_preATP-grasp"/>
</dbReference>
<protein>
    <submittedName>
        <fullName evidence="18">Carbamoyl-phosphate synthase large subunit</fullName>
    </submittedName>
</protein>
<dbReference type="InterPro" id="IPR005480">
    <property type="entry name" value="CPSase_lsu_oligo"/>
</dbReference>
<accession>A0A370GC05</accession>
<dbReference type="Pfam" id="PF02787">
    <property type="entry name" value="CPSase_L_D3"/>
    <property type="match status" value="1"/>
</dbReference>
<comment type="catalytic activity">
    <reaction evidence="14">
        <text>hydrogencarbonate + NH4(+) + 2 ATP = carbamoyl phosphate + 2 ADP + phosphate + 2 H(+)</text>
        <dbReference type="Rhea" id="RHEA:18029"/>
        <dbReference type="ChEBI" id="CHEBI:15378"/>
        <dbReference type="ChEBI" id="CHEBI:17544"/>
        <dbReference type="ChEBI" id="CHEBI:28938"/>
        <dbReference type="ChEBI" id="CHEBI:30616"/>
        <dbReference type="ChEBI" id="CHEBI:43474"/>
        <dbReference type="ChEBI" id="CHEBI:58228"/>
        <dbReference type="ChEBI" id="CHEBI:456216"/>
        <dbReference type="EC" id="6.3.4.16"/>
    </reaction>
</comment>
<evidence type="ECO:0000313" key="18">
    <source>
        <dbReference type="EMBL" id="RDI41308.1"/>
    </source>
</evidence>
<dbReference type="GO" id="GO:0005524">
    <property type="term" value="F:ATP binding"/>
    <property type="evidence" value="ECO:0007669"/>
    <property type="project" value="UniProtKB-UniRule"/>
</dbReference>
<dbReference type="InterPro" id="IPR005483">
    <property type="entry name" value="CPSase_dom"/>
</dbReference>
<dbReference type="GO" id="GO:0006221">
    <property type="term" value="P:pyrimidine nucleotide biosynthetic process"/>
    <property type="evidence" value="ECO:0007669"/>
    <property type="project" value="UniProtKB-KW"/>
</dbReference>
<gene>
    <name evidence="18" type="ORF">C8D86_1208</name>
</gene>
<dbReference type="NCBIfam" id="NF009455">
    <property type="entry name" value="PRK12815.1"/>
    <property type="match status" value="1"/>
</dbReference>
<dbReference type="InterPro" id="IPR016185">
    <property type="entry name" value="PreATP-grasp_dom_sf"/>
</dbReference>
<dbReference type="FunFam" id="3.40.50.20:FF:000002">
    <property type="entry name" value="Carbamoyl-phosphate synthase large chain"/>
    <property type="match status" value="1"/>
</dbReference>
<evidence type="ECO:0000256" key="11">
    <source>
        <dbReference type="ARBA" id="ARBA00022842"/>
    </source>
</evidence>
<dbReference type="InterPro" id="IPR006275">
    <property type="entry name" value="CPSase_lsu"/>
</dbReference>
<dbReference type="PANTHER" id="PTHR11405:SF53">
    <property type="entry name" value="CARBAMOYL-PHOSPHATE SYNTHASE [AMMONIA], MITOCHONDRIAL"/>
    <property type="match status" value="1"/>
</dbReference>
<keyword evidence="9 15" id="KW-0547">Nucleotide-binding</keyword>
<comment type="caution">
    <text evidence="18">The sequence shown here is derived from an EMBL/GenBank/DDBJ whole genome shotgun (WGS) entry which is preliminary data.</text>
</comment>
<keyword evidence="6" id="KW-0028">Amino-acid biosynthesis</keyword>
<dbReference type="GO" id="GO:0046872">
    <property type="term" value="F:metal ion binding"/>
    <property type="evidence" value="ECO:0007669"/>
    <property type="project" value="UniProtKB-KW"/>
</dbReference>
<dbReference type="InterPro" id="IPR011761">
    <property type="entry name" value="ATP-grasp"/>
</dbReference>
<dbReference type="Gene3D" id="3.40.50.20">
    <property type="match status" value="2"/>
</dbReference>
<evidence type="ECO:0000256" key="2">
    <source>
        <dbReference type="ARBA" id="ARBA00004730"/>
    </source>
</evidence>
<keyword evidence="11" id="KW-0460">Magnesium</keyword>
<feature type="domain" description="ATP-grasp" evidence="16">
    <location>
        <begin position="665"/>
        <end position="856"/>
    </location>
</feature>
<dbReference type="FunFam" id="3.30.1490.20:FF:000001">
    <property type="entry name" value="Carbamoyl-phosphate synthase large chain"/>
    <property type="match status" value="1"/>
</dbReference>
<reference evidence="18 19" key="1">
    <citation type="submission" date="2018-07" db="EMBL/GenBank/DDBJ databases">
        <title>Genomic Encyclopedia of Type Strains, Phase IV (KMG-IV): sequencing the most valuable type-strain genomes for metagenomic binning, comparative biology and taxonomic classification.</title>
        <authorList>
            <person name="Goeker M."/>
        </authorList>
    </citation>
    <scope>NUCLEOTIDE SEQUENCE [LARGE SCALE GENOMIC DNA]</scope>
    <source>
        <strain evidence="18 19">DSM 16500</strain>
    </source>
</reference>
<evidence type="ECO:0000256" key="14">
    <source>
        <dbReference type="ARBA" id="ARBA00047359"/>
    </source>
</evidence>
<dbReference type="GO" id="GO:0006541">
    <property type="term" value="P:glutamine metabolic process"/>
    <property type="evidence" value="ECO:0007669"/>
    <property type="project" value="TreeGrafter"/>
</dbReference>
<dbReference type="Gene3D" id="1.10.1030.10">
    <property type="entry name" value="Carbamoyl-phosphate synthetase, large subunit oligomerisation domain"/>
    <property type="match status" value="1"/>
</dbReference>
<evidence type="ECO:0000256" key="4">
    <source>
        <dbReference type="ARBA" id="ARBA00022571"/>
    </source>
</evidence>
<comment type="cofactor">
    <cofactor evidence="1">
        <name>Mn(2+)</name>
        <dbReference type="ChEBI" id="CHEBI:29035"/>
    </cofactor>
</comment>
<dbReference type="InterPro" id="IPR036914">
    <property type="entry name" value="MGS-like_dom_sf"/>
</dbReference>
<evidence type="ECO:0000256" key="10">
    <source>
        <dbReference type="ARBA" id="ARBA00022840"/>
    </source>
</evidence>
<evidence type="ECO:0000256" key="8">
    <source>
        <dbReference type="ARBA" id="ARBA00022737"/>
    </source>
</evidence>
<dbReference type="GO" id="GO:0005737">
    <property type="term" value="C:cytoplasm"/>
    <property type="evidence" value="ECO:0007669"/>
    <property type="project" value="TreeGrafter"/>
</dbReference>
<dbReference type="PROSITE" id="PS51855">
    <property type="entry name" value="MGS"/>
    <property type="match status" value="1"/>
</dbReference>
<dbReference type="FunFam" id="3.30.470.20:FF:000051">
    <property type="entry name" value="Carbamoyl phosphate synthetase II"/>
    <property type="match status" value="1"/>
</dbReference>
<dbReference type="OrthoDB" id="9804197at2"/>
<dbReference type="GO" id="GO:0004088">
    <property type="term" value="F:carbamoyl-phosphate synthase (glutamine-hydrolyzing) activity"/>
    <property type="evidence" value="ECO:0007669"/>
    <property type="project" value="TreeGrafter"/>
</dbReference>
<dbReference type="SUPFAM" id="SSF52440">
    <property type="entry name" value="PreATP-grasp domain"/>
    <property type="match status" value="2"/>
</dbReference>
<keyword evidence="10 15" id="KW-0067">ATP-binding</keyword>
<keyword evidence="8" id="KW-0677">Repeat</keyword>
<dbReference type="InterPro" id="IPR005479">
    <property type="entry name" value="CPAse_ATP-bd"/>
</dbReference>
<keyword evidence="5" id="KW-0436">Ligase</keyword>
<keyword evidence="7" id="KW-0479">Metal-binding</keyword>
<evidence type="ECO:0000256" key="13">
    <source>
        <dbReference type="ARBA" id="ARBA00023211"/>
    </source>
</evidence>
<dbReference type="SMART" id="SM00851">
    <property type="entry name" value="MGS"/>
    <property type="match status" value="1"/>
</dbReference>
<evidence type="ECO:0000259" key="17">
    <source>
        <dbReference type="PROSITE" id="PS51855"/>
    </source>
</evidence>
<dbReference type="FunFam" id="1.10.1030.10:FF:000002">
    <property type="entry name" value="Carbamoyl-phosphate synthase large chain"/>
    <property type="match status" value="1"/>
</dbReference>
<evidence type="ECO:0000259" key="16">
    <source>
        <dbReference type="PROSITE" id="PS50975"/>
    </source>
</evidence>
<evidence type="ECO:0000256" key="7">
    <source>
        <dbReference type="ARBA" id="ARBA00022723"/>
    </source>
</evidence>
<dbReference type="GO" id="GO:0006526">
    <property type="term" value="P:L-arginine biosynthetic process"/>
    <property type="evidence" value="ECO:0007669"/>
    <property type="project" value="UniProtKB-KW"/>
</dbReference>
<keyword evidence="19" id="KW-1185">Reference proteome</keyword>
<evidence type="ECO:0000256" key="9">
    <source>
        <dbReference type="ARBA" id="ARBA00022741"/>
    </source>
</evidence>
<dbReference type="InterPro" id="IPR011607">
    <property type="entry name" value="MGS-like_dom"/>
</dbReference>
<dbReference type="Pfam" id="PF25596">
    <property type="entry name" value="CPSase_L_D1"/>
    <property type="match status" value="2"/>
</dbReference>
<feature type="domain" description="ATP-grasp" evidence="16">
    <location>
        <begin position="131"/>
        <end position="323"/>
    </location>
</feature>
<dbReference type="SUPFAM" id="SSF56059">
    <property type="entry name" value="Glutathione synthetase ATP-binding domain-like"/>
    <property type="match status" value="2"/>
</dbReference>
<comment type="similarity">
    <text evidence="3">Belongs to the CarB family.</text>
</comment>
<dbReference type="PROSITE" id="PS00867">
    <property type="entry name" value="CPSASE_2"/>
    <property type="match status" value="2"/>
</dbReference>
<dbReference type="Pfam" id="PF02142">
    <property type="entry name" value="MGS"/>
    <property type="match status" value="1"/>
</dbReference>
<evidence type="ECO:0000313" key="19">
    <source>
        <dbReference type="Proteomes" id="UP000254720"/>
    </source>
</evidence>
<dbReference type="SUPFAM" id="SSF48108">
    <property type="entry name" value="Carbamoyl phosphate synthetase, large subunit connection domain"/>
    <property type="match status" value="1"/>
</dbReference>
<dbReference type="FunFam" id="3.40.50.20:FF:000001">
    <property type="entry name" value="Carbamoyl-phosphate synthase large chain"/>
    <property type="match status" value="1"/>
</dbReference>
<dbReference type="PROSITE" id="PS00866">
    <property type="entry name" value="CPSASE_1"/>
    <property type="match status" value="1"/>
</dbReference>
<comment type="pathway">
    <text evidence="2">Amino-acid biosynthesis; L-arginine biosynthesis.</text>
</comment>
<evidence type="ECO:0000256" key="6">
    <source>
        <dbReference type="ARBA" id="ARBA00022605"/>
    </source>
</evidence>
<dbReference type="Gene3D" id="3.30.470.20">
    <property type="entry name" value="ATP-grasp fold, B domain"/>
    <property type="match status" value="2"/>
</dbReference>
<keyword evidence="12" id="KW-0665">Pyrimidine biosynthesis</keyword>
<keyword evidence="4" id="KW-0055">Arginine biosynthesis</keyword>
<dbReference type="InterPro" id="IPR013815">
    <property type="entry name" value="ATP_grasp_subdomain_1"/>
</dbReference>
<dbReference type="Proteomes" id="UP000254720">
    <property type="component" value="Unassembled WGS sequence"/>
</dbReference>
<evidence type="ECO:0000256" key="1">
    <source>
        <dbReference type="ARBA" id="ARBA00001936"/>
    </source>
</evidence>
<feature type="domain" description="MGS-like" evidence="17">
    <location>
        <begin position="921"/>
        <end position="1064"/>
    </location>
</feature>
<dbReference type="SMART" id="SM01096">
    <property type="entry name" value="CPSase_L_D3"/>
    <property type="match status" value="1"/>
</dbReference>
<dbReference type="SUPFAM" id="SSF52335">
    <property type="entry name" value="Methylglyoxal synthase-like"/>
    <property type="match status" value="1"/>
</dbReference>